<keyword evidence="4 9" id="KW-0560">Oxidoreductase</keyword>
<dbReference type="InterPro" id="IPR011032">
    <property type="entry name" value="GroES-like_sf"/>
</dbReference>
<dbReference type="InterPro" id="IPR013149">
    <property type="entry name" value="ADH-like_C"/>
</dbReference>
<dbReference type="PROSITE" id="PS00059">
    <property type="entry name" value="ADH_ZINC"/>
    <property type="match status" value="1"/>
</dbReference>
<dbReference type="CDD" id="cd05283">
    <property type="entry name" value="CAD1"/>
    <property type="match status" value="1"/>
</dbReference>
<comment type="caution">
    <text evidence="9">The sequence shown here is derived from an EMBL/GenBank/DDBJ whole genome shotgun (WGS) entry which is preliminary data.</text>
</comment>
<evidence type="ECO:0000256" key="4">
    <source>
        <dbReference type="ARBA" id="ARBA00023002"/>
    </source>
</evidence>
<gene>
    <name evidence="9" type="ORF">ACFS27_26775</name>
</gene>
<dbReference type="Gene3D" id="3.90.180.10">
    <property type="entry name" value="Medium-chain alcohol dehydrogenases, catalytic domain"/>
    <property type="match status" value="1"/>
</dbReference>
<dbReference type="InterPro" id="IPR020843">
    <property type="entry name" value="ER"/>
</dbReference>
<accession>A0ABW5W0V8</accession>
<dbReference type="PANTHER" id="PTHR42683">
    <property type="entry name" value="ALDEHYDE REDUCTASE"/>
    <property type="match status" value="1"/>
</dbReference>
<evidence type="ECO:0000256" key="2">
    <source>
        <dbReference type="ARBA" id="ARBA00022723"/>
    </source>
</evidence>
<dbReference type="EMBL" id="JBHUOG010000002">
    <property type="protein sequence ID" value="MFD2797191.1"/>
    <property type="molecule type" value="Genomic_DNA"/>
</dbReference>
<evidence type="ECO:0000256" key="1">
    <source>
        <dbReference type="ARBA" id="ARBA00001947"/>
    </source>
</evidence>
<evidence type="ECO:0000256" key="3">
    <source>
        <dbReference type="ARBA" id="ARBA00022833"/>
    </source>
</evidence>
<evidence type="ECO:0000256" key="5">
    <source>
        <dbReference type="ARBA" id="ARBA00024074"/>
    </source>
</evidence>
<evidence type="ECO:0000256" key="7">
    <source>
        <dbReference type="RuleBase" id="RU361277"/>
    </source>
</evidence>
<feature type="domain" description="Enoyl reductase (ER)" evidence="8">
    <location>
        <begin position="11"/>
        <end position="342"/>
    </location>
</feature>
<dbReference type="Proteomes" id="UP001597479">
    <property type="component" value="Unassembled WGS sequence"/>
</dbReference>
<dbReference type="SMART" id="SM00829">
    <property type="entry name" value="PKS_ER"/>
    <property type="match status" value="1"/>
</dbReference>
<evidence type="ECO:0000259" key="8">
    <source>
        <dbReference type="SMART" id="SM00829"/>
    </source>
</evidence>
<dbReference type="RefSeq" id="WP_377190040.1">
    <property type="nucleotide sequence ID" value="NZ_JBHUOG010000002.1"/>
</dbReference>
<dbReference type="InterPro" id="IPR036291">
    <property type="entry name" value="NAD(P)-bd_dom_sf"/>
</dbReference>
<comment type="similarity">
    <text evidence="7">Belongs to the zinc-containing alcohol dehydrogenase family.</text>
</comment>
<dbReference type="GO" id="GO:0016491">
    <property type="term" value="F:oxidoreductase activity"/>
    <property type="evidence" value="ECO:0007669"/>
    <property type="project" value="UniProtKB-KW"/>
</dbReference>
<dbReference type="SUPFAM" id="SSF51735">
    <property type="entry name" value="NAD(P)-binding Rossmann-fold domains"/>
    <property type="match status" value="1"/>
</dbReference>
<sequence>MRSTTGYGALGSEEELTLRTIERRELRPDDLAVRVTYCGVCYTDLSALRAHSHGAGGDLLVPGHEFVGEVVAAGPEVTRFQVGDQVAVGNIVDSCGVCAMCRAGQENFCVQFPTLTYGGRDRHDGTPTLGGFSGEYVVRESFAYHRPENLDPAAVAPLLCAGVTVWEPLRRWGAGPGMTVGVAGLGGLGHLAVRLAKALGARVVVLTRTSGKSADARSLGADDVVVTTDEQDLARVASSIDLLIDTISAPHDLGQLLRLVALDGTLCSLGHLGPISLETMDLLVGRKSLASAGSGGRPRTQELLDFCSEHGITADVEVLPSAEVATAMRRLAANDVRYRFVLDLSDLPANGS</sequence>
<dbReference type="InterPro" id="IPR047109">
    <property type="entry name" value="CAD-like"/>
</dbReference>
<evidence type="ECO:0000256" key="6">
    <source>
        <dbReference type="ARBA" id="ARBA00048262"/>
    </source>
</evidence>
<reference evidence="10" key="1">
    <citation type="journal article" date="2019" name="Int. J. Syst. Evol. Microbiol.">
        <title>The Global Catalogue of Microorganisms (GCM) 10K type strain sequencing project: providing services to taxonomists for standard genome sequencing and annotation.</title>
        <authorList>
            <consortium name="The Broad Institute Genomics Platform"/>
            <consortium name="The Broad Institute Genome Sequencing Center for Infectious Disease"/>
            <person name="Wu L."/>
            <person name="Ma J."/>
        </authorList>
    </citation>
    <scope>NUCLEOTIDE SEQUENCE [LARGE SCALE GENOMIC DNA]</scope>
    <source>
        <strain evidence="10">CCM 7044</strain>
    </source>
</reference>
<keyword evidence="10" id="KW-1185">Reference proteome</keyword>
<dbReference type="SUPFAM" id="SSF50129">
    <property type="entry name" value="GroES-like"/>
    <property type="match status" value="1"/>
</dbReference>
<keyword evidence="3 7" id="KW-0862">Zinc</keyword>
<protein>
    <recommendedName>
        <fullName evidence="5">alcohol dehydrogenase (NADP(+))</fullName>
        <ecNumber evidence="5">1.1.1.2</ecNumber>
    </recommendedName>
</protein>
<name>A0ABW5W0V8_9MICO</name>
<organism evidence="9 10">
    <name type="scientific">Promicromonospora vindobonensis</name>
    <dbReference type="NCBI Taxonomy" id="195748"/>
    <lineage>
        <taxon>Bacteria</taxon>
        <taxon>Bacillati</taxon>
        <taxon>Actinomycetota</taxon>
        <taxon>Actinomycetes</taxon>
        <taxon>Micrococcales</taxon>
        <taxon>Promicromonosporaceae</taxon>
        <taxon>Promicromonospora</taxon>
    </lineage>
</organism>
<comment type="cofactor">
    <cofactor evidence="1 7">
        <name>Zn(2+)</name>
        <dbReference type="ChEBI" id="CHEBI:29105"/>
    </cofactor>
</comment>
<proteinExistence type="inferred from homology"/>
<dbReference type="Pfam" id="PF00107">
    <property type="entry name" value="ADH_zinc_N"/>
    <property type="match status" value="1"/>
</dbReference>
<evidence type="ECO:0000313" key="10">
    <source>
        <dbReference type="Proteomes" id="UP001597479"/>
    </source>
</evidence>
<dbReference type="EC" id="1.1.1.2" evidence="5"/>
<dbReference type="Gene3D" id="3.40.50.720">
    <property type="entry name" value="NAD(P)-binding Rossmann-like Domain"/>
    <property type="match status" value="1"/>
</dbReference>
<dbReference type="Pfam" id="PF08240">
    <property type="entry name" value="ADH_N"/>
    <property type="match status" value="1"/>
</dbReference>
<evidence type="ECO:0000313" key="9">
    <source>
        <dbReference type="EMBL" id="MFD2797191.1"/>
    </source>
</evidence>
<dbReference type="InterPro" id="IPR013154">
    <property type="entry name" value="ADH-like_N"/>
</dbReference>
<dbReference type="InterPro" id="IPR002328">
    <property type="entry name" value="ADH_Zn_CS"/>
</dbReference>
<comment type="catalytic activity">
    <reaction evidence="6">
        <text>a primary alcohol + NADP(+) = an aldehyde + NADPH + H(+)</text>
        <dbReference type="Rhea" id="RHEA:15937"/>
        <dbReference type="ChEBI" id="CHEBI:15378"/>
        <dbReference type="ChEBI" id="CHEBI:15734"/>
        <dbReference type="ChEBI" id="CHEBI:17478"/>
        <dbReference type="ChEBI" id="CHEBI:57783"/>
        <dbReference type="ChEBI" id="CHEBI:58349"/>
        <dbReference type="EC" id="1.1.1.2"/>
    </reaction>
</comment>
<keyword evidence="2 7" id="KW-0479">Metal-binding</keyword>